<dbReference type="Proteomes" id="UP000064967">
    <property type="component" value="Chromosome"/>
</dbReference>
<dbReference type="KEGG" id="llu:AKJ09_06827"/>
<dbReference type="STRING" id="1391654.AKJ09_06827"/>
<reference evidence="3 4" key="1">
    <citation type="submission" date="2015-08" db="EMBL/GenBank/DDBJ databases">
        <authorList>
            <person name="Babu N.S."/>
            <person name="Beckwith C.J."/>
            <person name="Beseler K.G."/>
            <person name="Brison A."/>
            <person name="Carone J.V."/>
            <person name="Caskin T.P."/>
            <person name="Diamond M."/>
            <person name="Durham M.E."/>
            <person name="Foxe J.M."/>
            <person name="Go M."/>
            <person name="Henderson B.A."/>
            <person name="Jones I.B."/>
            <person name="McGettigan J.A."/>
            <person name="Micheletti S.J."/>
            <person name="Nasrallah M.E."/>
            <person name="Ortiz D."/>
            <person name="Piller C.R."/>
            <person name="Privatt S.R."/>
            <person name="Schneider S.L."/>
            <person name="Sharp S."/>
            <person name="Smith T.C."/>
            <person name="Stanton J.D."/>
            <person name="Ullery H.E."/>
            <person name="Wilson R.J."/>
            <person name="Serrano M.G."/>
            <person name="Buck G."/>
            <person name="Lee V."/>
            <person name="Wang Y."/>
            <person name="Carvalho R."/>
            <person name="Voegtly L."/>
            <person name="Shi R."/>
            <person name="Duckworth R."/>
            <person name="Johnson A."/>
            <person name="Loviza R."/>
            <person name="Walstead R."/>
            <person name="Shah Z."/>
            <person name="Kiflezghi M."/>
            <person name="Wade K."/>
            <person name="Ball S.L."/>
            <person name="Bradley K.W."/>
            <person name="Asai D.J."/>
            <person name="Bowman C.A."/>
            <person name="Russell D.A."/>
            <person name="Pope W.H."/>
            <person name="Jacobs-Sera D."/>
            <person name="Hendrix R.W."/>
            <person name="Hatfull G.F."/>
        </authorList>
    </citation>
    <scope>NUCLEOTIDE SEQUENCE [LARGE SCALE GENOMIC DNA]</scope>
    <source>
        <strain evidence="3 4">DSM 27648</strain>
    </source>
</reference>
<dbReference type="PANTHER" id="PTHR46534">
    <property type="entry name" value="IGGFC_BINDING DOMAIN-CONTAINING PROTEIN"/>
    <property type="match status" value="1"/>
</dbReference>
<protein>
    <recommendedName>
        <fullName evidence="2">IgGFc-binding protein N-terminal domain-containing protein</fullName>
    </recommendedName>
</protein>
<dbReference type="AlphaFoldDB" id="A0A0K1Q311"/>
<gene>
    <name evidence="3" type="ORF">AKJ09_06827</name>
</gene>
<evidence type="ECO:0000259" key="2">
    <source>
        <dbReference type="Pfam" id="PF17517"/>
    </source>
</evidence>
<accession>A0A0K1Q311</accession>
<keyword evidence="4" id="KW-1185">Reference proteome</keyword>
<name>A0A0K1Q311_9BACT</name>
<sequence length="575" mass="61456">MACSSRAGFDPREEVLLPPDGSAPETSAPTCGIHCSRDLKQVLDGCEGAETVVATCNADEGCGDGKCVDACSAATLSKGSAGCDFWTVYPDSPGESRGSCFAVLVANTWDRNVTIAAEHGSDTLDISKSTYVIDWGGHAPTYTPLEGPLPPGKIAGVFLSYDAASSSPHKVSCPAAVTPALLQDPMKYGTVKTKAFRIRTDAPVAAYSVAPYGGFESFEPTATLLLPTSSWTKNYIAVSPFDFGETRKPRTLQIIANEDGTEITMRPTVDVRAGVDIASAPAGTTQTWSLDRGQVLQFYQSSLTGTPIEATKPIAVFGGSHCDFLPVMYCDMLQQQIPPFAQWGTEYAVVPYQPRIPSVGADTTSARELVPYTIVGAVDDTVLTYEPSRPRDAPETLKSNESVSFMTDQLFVVKSQDSKHPFHVSTYMTGATFGGGVPGNVTLGDPDFVNVPPTDQYLDRYIFLADFTFPDTMLTIVRKATTKGFAPVELECAGEVTDFSPLGTSGKYEFAWVKITEGFVPQQFAKGTCGYGRHEVHSDGPFSVSVWGVGPYSSYGFVGGMGLRPIHTAPPPTVR</sequence>
<dbReference type="PANTHER" id="PTHR46534:SF1">
    <property type="entry name" value="IGGFC-BINDING PROTEIN N-TERMINAL DOMAIN-CONTAINING PROTEIN"/>
    <property type="match status" value="1"/>
</dbReference>
<dbReference type="Pfam" id="PF17517">
    <property type="entry name" value="IgGFc_binding"/>
    <property type="match status" value="1"/>
</dbReference>
<feature type="region of interest" description="Disordered" evidence="1">
    <location>
        <begin position="1"/>
        <end position="29"/>
    </location>
</feature>
<dbReference type="InterPro" id="IPR035234">
    <property type="entry name" value="IgGFc-bd_N"/>
</dbReference>
<evidence type="ECO:0000313" key="4">
    <source>
        <dbReference type="Proteomes" id="UP000064967"/>
    </source>
</evidence>
<feature type="domain" description="IgGFc-binding protein N-terminal" evidence="2">
    <location>
        <begin position="221"/>
        <end position="548"/>
    </location>
</feature>
<dbReference type="EMBL" id="CP012333">
    <property type="protein sequence ID" value="AKV00164.1"/>
    <property type="molecule type" value="Genomic_DNA"/>
</dbReference>
<evidence type="ECO:0000313" key="3">
    <source>
        <dbReference type="EMBL" id="AKV00164.1"/>
    </source>
</evidence>
<proteinExistence type="predicted"/>
<organism evidence="3 4">
    <name type="scientific">Labilithrix luteola</name>
    <dbReference type="NCBI Taxonomy" id="1391654"/>
    <lineage>
        <taxon>Bacteria</taxon>
        <taxon>Pseudomonadati</taxon>
        <taxon>Myxococcota</taxon>
        <taxon>Polyangia</taxon>
        <taxon>Polyangiales</taxon>
        <taxon>Labilitrichaceae</taxon>
        <taxon>Labilithrix</taxon>
    </lineage>
</organism>
<evidence type="ECO:0000256" key="1">
    <source>
        <dbReference type="SAM" id="MobiDB-lite"/>
    </source>
</evidence>